<evidence type="ECO:0000256" key="4">
    <source>
        <dbReference type="ARBA" id="ARBA00023141"/>
    </source>
</evidence>
<comment type="caution">
    <text evidence="10">The sequence shown here is derived from an EMBL/GenBank/DDBJ whole genome shotgun (WGS) entry which is preliminary data.</text>
</comment>
<dbReference type="InterPro" id="IPR045865">
    <property type="entry name" value="ACT-like_dom_sf"/>
</dbReference>
<keyword evidence="3" id="KW-0028">Amino-acid biosynthesis</keyword>
<comment type="pathway">
    <text evidence="1">Amino-acid biosynthesis; L-phenylalanine biosynthesis; phenylpyruvate from prephenate: step 1/1.</text>
</comment>
<keyword evidence="5" id="KW-0584">Phenylalanine biosynthesis</keyword>
<evidence type="ECO:0000256" key="2">
    <source>
        <dbReference type="ARBA" id="ARBA00013147"/>
    </source>
</evidence>
<evidence type="ECO:0000256" key="3">
    <source>
        <dbReference type="ARBA" id="ARBA00022605"/>
    </source>
</evidence>
<dbReference type="GO" id="GO:0004664">
    <property type="term" value="F:prephenate dehydratase activity"/>
    <property type="evidence" value="ECO:0007669"/>
    <property type="project" value="UniProtKB-EC"/>
</dbReference>
<gene>
    <name evidence="10" type="ORF">A3A91_02200</name>
</gene>
<dbReference type="PIRSF" id="PIRSF001500">
    <property type="entry name" value="Chor_mut_pdt_Ppr"/>
    <property type="match status" value="1"/>
</dbReference>
<reference evidence="10 11" key="1">
    <citation type="journal article" date="2016" name="Nat. Commun.">
        <title>Thousands of microbial genomes shed light on interconnected biogeochemical processes in an aquifer system.</title>
        <authorList>
            <person name="Anantharaman K."/>
            <person name="Brown C.T."/>
            <person name="Hug L.A."/>
            <person name="Sharon I."/>
            <person name="Castelle C.J."/>
            <person name="Probst A.J."/>
            <person name="Thomas B.C."/>
            <person name="Singh A."/>
            <person name="Wilkins M.J."/>
            <person name="Karaoz U."/>
            <person name="Brodie E.L."/>
            <person name="Williams K.H."/>
            <person name="Hubbard S.S."/>
            <person name="Banfield J.F."/>
        </authorList>
    </citation>
    <scope>NUCLEOTIDE SEQUENCE [LARGE SCALE GENOMIC DNA]</scope>
</reference>
<feature type="site" description="Essential for prephenate dehydratase activity" evidence="8">
    <location>
        <position position="193"/>
    </location>
</feature>
<feature type="domain" description="Prephenate dehydratase" evidence="9">
    <location>
        <begin position="3"/>
        <end position="200"/>
    </location>
</feature>
<dbReference type="InterPro" id="IPR008242">
    <property type="entry name" value="Chor_mutase/pphenate_deHydtase"/>
</dbReference>
<dbReference type="InterPro" id="IPR001086">
    <property type="entry name" value="Preph_deHydtase"/>
</dbReference>
<name>A0A1F6WZI3_9BACT</name>
<dbReference type="Proteomes" id="UP000177001">
    <property type="component" value="Unassembled WGS sequence"/>
</dbReference>
<evidence type="ECO:0000256" key="8">
    <source>
        <dbReference type="PIRSR" id="PIRSR001500-2"/>
    </source>
</evidence>
<dbReference type="SUPFAM" id="SSF53850">
    <property type="entry name" value="Periplasmic binding protein-like II"/>
    <property type="match status" value="1"/>
</dbReference>
<evidence type="ECO:0000256" key="1">
    <source>
        <dbReference type="ARBA" id="ARBA00004741"/>
    </source>
</evidence>
<evidence type="ECO:0000259" key="9">
    <source>
        <dbReference type="PROSITE" id="PS51171"/>
    </source>
</evidence>
<evidence type="ECO:0000256" key="7">
    <source>
        <dbReference type="ARBA" id="ARBA00047848"/>
    </source>
</evidence>
<dbReference type="PANTHER" id="PTHR21022:SF19">
    <property type="entry name" value="PREPHENATE DEHYDRATASE-RELATED"/>
    <property type="match status" value="1"/>
</dbReference>
<organism evidence="10 11">
    <name type="scientific">Candidatus Nomurabacteria bacterium RIFCSPLOWO2_01_FULL_36_16</name>
    <dbReference type="NCBI Taxonomy" id="1801767"/>
    <lineage>
        <taxon>Bacteria</taxon>
        <taxon>Candidatus Nomuraibacteriota</taxon>
    </lineage>
</organism>
<keyword evidence="4" id="KW-0057">Aromatic amino acid biosynthesis</keyword>
<dbReference type="EMBL" id="MFUR01000003">
    <property type="protein sequence ID" value="OGI87288.1"/>
    <property type="molecule type" value="Genomic_DNA"/>
</dbReference>
<evidence type="ECO:0000313" key="11">
    <source>
        <dbReference type="Proteomes" id="UP000177001"/>
    </source>
</evidence>
<evidence type="ECO:0000256" key="6">
    <source>
        <dbReference type="ARBA" id="ARBA00023239"/>
    </source>
</evidence>
<dbReference type="GO" id="GO:0005737">
    <property type="term" value="C:cytoplasm"/>
    <property type="evidence" value="ECO:0007669"/>
    <property type="project" value="TreeGrafter"/>
</dbReference>
<dbReference type="PANTHER" id="PTHR21022">
    <property type="entry name" value="PREPHENATE DEHYDRATASE P PROTEIN"/>
    <property type="match status" value="1"/>
</dbReference>
<dbReference type="Gene3D" id="3.30.70.260">
    <property type="match status" value="1"/>
</dbReference>
<dbReference type="AlphaFoldDB" id="A0A1F6WZI3"/>
<dbReference type="UniPathway" id="UPA00121">
    <property type="reaction ID" value="UER00345"/>
</dbReference>
<dbReference type="PROSITE" id="PS51171">
    <property type="entry name" value="PREPHENATE_DEHYDR_3"/>
    <property type="match status" value="1"/>
</dbReference>
<dbReference type="GO" id="GO:0009094">
    <property type="term" value="P:L-phenylalanine biosynthetic process"/>
    <property type="evidence" value="ECO:0007669"/>
    <property type="project" value="UniProtKB-UniPathway"/>
</dbReference>
<accession>A0A1F6WZI3</accession>
<dbReference type="EC" id="4.2.1.51" evidence="2"/>
<dbReference type="SUPFAM" id="SSF55021">
    <property type="entry name" value="ACT-like"/>
    <property type="match status" value="1"/>
</dbReference>
<evidence type="ECO:0000313" key="10">
    <source>
        <dbReference type="EMBL" id="OGI87288.1"/>
    </source>
</evidence>
<keyword evidence="6" id="KW-0456">Lyase</keyword>
<sequence>MAVITYLGPSGSTFSALAYYKLATLFKIPLGEGEEILAGNNEEVLPLIINHGGYGAIAMETEAEGRVDGPVNTFIKLLERYPTTADCPITVVGAIRMPLNFALMVRPGVRKSEVQILIAHPKSLGACKNLVQGLTLDGKANVVESDSNGKAAEDVATKPEFALAAALGPRVAAEKYGLEVLDEACEDMPAATTFFLLGPKSHSVKPGSRAVLVFRIKHECGALVDALLPFKEEGLSLRQIHSCYTQEGQYDFFIEIEIECDRHEPDKLSRAMKKASQHMTRHILFGSFPVS</sequence>
<comment type="catalytic activity">
    <reaction evidence="7">
        <text>prephenate + H(+) = 3-phenylpyruvate + CO2 + H2O</text>
        <dbReference type="Rhea" id="RHEA:21648"/>
        <dbReference type="ChEBI" id="CHEBI:15377"/>
        <dbReference type="ChEBI" id="CHEBI:15378"/>
        <dbReference type="ChEBI" id="CHEBI:16526"/>
        <dbReference type="ChEBI" id="CHEBI:18005"/>
        <dbReference type="ChEBI" id="CHEBI:29934"/>
        <dbReference type="EC" id="4.2.1.51"/>
    </reaction>
</comment>
<evidence type="ECO:0000256" key="5">
    <source>
        <dbReference type="ARBA" id="ARBA00023222"/>
    </source>
</evidence>
<dbReference type="Gene3D" id="3.40.190.10">
    <property type="entry name" value="Periplasmic binding protein-like II"/>
    <property type="match status" value="2"/>
</dbReference>
<protein>
    <recommendedName>
        <fullName evidence="2">prephenate dehydratase</fullName>
        <ecNumber evidence="2">4.2.1.51</ecNumber>
    </recommendedName>
</protein>
<proteinExistence type="predicted"/>
<dbReference type="Pfam" id="PF00800">
    <property type="entry name" value="PDT"/>
    <property type="match status" value="1"/>
</dbReference>